<name>A0A4Y2PK60_ARAVE</name>
<dbReference type="AlphaFoldDB" id="A0A4Y2PK60"/>
<feature type="region of interest" description="Disordered" evidence="1">
    <location>
        <begin position="1"/>
        <end position="21"/>
    </location>
</feature>
<evidence type="ECO:0000313" key="3">
    <source>
        <dbReference type="Proteomes" id="UP000499080"/>
    </source>
</evidence>
<dbReference type="Gene3D" id="1.20.120.20">
    <property type="entry name" value="Apolipoprotein"/>
    <property type="match status" value="1"/>
</dbReference>
<dbReference type="SUPFAM" id="SSF58113">
    <property type="entry name" value="Apolipoprotein A-I"/>
    <property type="match status" value="1"/>
</dbReference>
<protein>
    <submittedName>
        <fullName evidence="2">Uncharacterized protein</fullName>
    </submittedName>
</protein>
<evidence type="ECO:0000256" key="1">
    <source>
        <dbReference type="SAM" id="MobiDB-lite"/>
    </source>
</evidence>
<organism evidence="2 3">
    <name type="scientific">Araneus ventricosus</name>
    <name type="common">Orbweaver spider</name>
    <name type="synonym">Epeira ventricosa</name>
    <dbReference type="NCBI Taxonomy" id="182803"/>
    <lineage>
        <taxon>Eukaryota</taxon>
        <taxon>Metazoa</taxon>
        <taxon>Ecdysozoa</taxon>
        <taxon>Arthropoda</taxon>
        <taxon>Chelicerata</taxon>
        <taxon>Arachnida</taxon>
        <taxon>Araneae</taxon>
        <taxon>Araneomorphae</taxon>
        <taxon>Entelegynae</taxon>
        <taxon>Araneoidea</taxon>
        <taxon>Araneidae</taxon>
        <taxon>Araneus</taxon>
    </lineage>
</organism>
<keyword evidence="3" id="KW-1185">Reference proteome</keyword>
<feature type="region of interest" description="Disordered" evidence="1">
    <location>
        <begin position="51"/>
        <end position="75"/>
    </location>
</feature>
<reference evidence="2 3" key="1">
    <citation type="journal article" date="2019" name="Sci. Rep.">
        <title>Orb-weaving spider Araneus ventricosus genome elucidates the spidroin gene catalogue.</title>
        <authorList>
            <person name="Kono N."/>
            <person name="Nakamura H."/>
            <person name="Ohtoshi R."/>
            <person name="Moran D.A.P."/>
            <person name="Shinohara A."/>
            <person name="Yoshida Y."/>
            <person name="Fujiwara M."/>
            <person name="Mori M."/>
            <person name="Tomita M."/>
            <person name="Arakawa K."/>
        </authorList>
    </citation>
    <scope>NUCLEOTIDE SEQUENCE [LARGE SCALE GENOMIC DNA]</scope>
</reference>
<accession>A0A4Y2PK60</accession>
<sequence length="310" mass="36594">MVKRLAKRISKSSNTFENKSKNVTEKVECNLKNSTVEMENESENLTENVESHFENPTEKVESHFENPTEKMEGHFENPTEKMEGHFENPTEKMEGHFENPTAKVQSNLENSTRKVKCKTENKRRKYGDNYIDTSTECEDNSIAKFTKYPRIGEMYEDFKKCEAQLKDCINTNQTLMTVNMLKNLFMKFYQKYFKLLWDQRQVITDEVVMREINEKINILNRITPDIRNNAFLDVLLVYVSQDLKMKTAEIYSELYVEDTSENLNRFLETCMEKTIQEMNKLKEKECEDLMGELTDDDEYKSDGYTSDKSL</sequence>
<proteinExistence type="predicted"/>
<comment type="caution">
    <text evidence="2">The sequence shown here is derived from an EMBL/GenBank/DDBJ whole genome shotgun (WGS) entry which is preliminary data.</text>
</comment>
<feature type="compositionally biased region" description="Basic residues" evidence="1">
    <location>
        <begin position="1"/>
        <end position="10"/>
    </location>
</feature>
<dbReference type="Proteomes" id="UP000499080">
    <property type="component" value="Unassembled WGS sequence"/>
</dbReference>
<evidence type="ECO:0000313" key="2">
    <source>
        <dbReference type="EMBL" id="GBN51479.1"/>
    </source>
</evidence>
<dbReference type="EMBL" id="BGPR01011464">
    <property type="protein sequence ID" value="GBN51479.1"/>
    <property type="molecule type" value="Genomic_DNA"/>
</dbReference>
<gene>
    <name evidence="2" type="ORF">AVEN_267630_1</name>
</gene>